<feature type="compositionally biased region" description="Polar residues" evidence="1">
    <location>
        <begin position="111"/>
        <end position="129"/>
    </location>
</feature>
<proteinExistence type="predicted"/>
<accession>A0A8H6A8A9</accession>
<dbReference type="EMBL" id="SPNV01000048">
    <property type="protein sequence ID" value="KAF5863587.1"/>
    <property type="molecule type" value="Genomic_DNA"/>
</dbReference>
<dbReference type="SUPFAM" id="SSF53056">
    <property type="entry name" value="beta-carbonic anhydrase, cab"/>
    <property type="match status" value="1"/>
</dbReference>
<dbReference type="InterPro" id="IPR011990">
    <property type="entry name" value="TPR-like_helical_dom_sf"/>
</dbReference>
<dbReference type="GO" id="GO:0000184">
    <property type="term" value="P:nuclear-transcribed mRNA catabolic process, nonsense-mediated decay"/>
    <property type="evidence" value="ECO:0007669"/>
    <property type="project" value="TreeGrafter"/>
</dbReference>
<gene>
    <name evidence="2" type="ORF">ETB97_009681</name>
</gene>
<feature type="region of interest" description="Disordered" evidence="1">
    <location>
        <begin position="1"/>
        <end position="203"/>
    </location>
</feature>
<protein>
    <recommendedName>
        <fullName evidence="4">DNA/RNA-binding domain-containing protein</fullName>
    </recommendedName>
</protein>
<dbReference type="GO" id="GO:0008270">
    <property type="term" value="F:zinc ion binding"/>
    <property type="evidence" value="ECO:0007669"/>
    <property type="project" value="InterPro"/>
</dbReference>
<dbReference type="Gene3D" id="1.25.40.10">
    <property type="entry name" value="Tetratricopeptide repeat domain"/>
    <property type="match status" value="1"/>
</dbReference>
<reference evidence="2 3" key="1">
    <citation type="submission" date="2019-04" db="EMBL/GenBank/DDBJ databases">
        <title>Aspergillus burnettii sp. nov., novel species from soil in southeast Queensland.</title>
        <authorList>
            <person name="Gilchrist C.L.M."/>
            <person name="Pitt J.I."/>
            <person name="Lange L."/>
            <person name="Lacey H.J."/>
            <person name="Vuong D."/>
            <person name="Midgley D.J."/>
            <person name="Greenfield P."/>
            <person name="Bradbury M."/>
            <person name="Lacey E."/>
            <person name="Busk P.K."/>
            <person name="Pilgaard B."/>
            <person name="Chooi Y.H."/>
            <person name="Piggott A.M."/>
        </authorList>
    </citation>
    <scope>NUCLEOTIDE SEQUENCE [LARGE SCALE GENOMIC DNA]</scope>
    <source>
        <strain evidence="2 3">FRR 5400</strain>
    </source>
</reference>
<dbReference type="PANTHER" id="PTHR15696">
    <property type="entry name" value="SMG-7 SUPPRESSOR WITH MORPHOLOGICAL EFFECT ON GENITALIA PROTEIN 7"/>
    <property type="match status" value="1"/>
</dbReference>
<dbReference type="Gene3D" id="3.40.1050.10">
    <property type="entry name" value="Carbonic anhydrase"/>
    <property type="match status" value="1"/>
</dbReference>
<dbReference type="AlphaFoldDB" id="A0A8H6A8A9"/>
<evidence type="ECO:0000256" key="1">
    <source>
        <dbReference type="SAM" id="MobiDB-lite"/>
    </source>
</evidence>
<sequence>MSDDNIDQETFPLRIRNSIKEEHLGSLEVGNEPDFPKKSAVPVVSDDGSPAGSSTTNQARHSASSSLLKRLESSGDVPNGYLADGLSDPGSEWASPNKRRCQSRKDRREPSSTSPNRPISRTITESPIPTTRFHANDTHFHSASTYSPGDLGRSGEPSQSHHRGNSSNQGLTESSPKPNASLTRSAMASVSAPPESREGLSHGQKIVGGHSAVAGGIESTGITLQPETHPITEDQLANEVRGIYAGLVMVEKKCIDIVKQQFVQESELSHQQWQALIALHRTLLQEHHDFFMASQHPSANLALRKSSEKYNVPARMWRYGIQTFLELLHRRLPDSLEHMLTFIYLAYSMLTLLLETVPAFEETWIECLGDLSRYGVVIEERGLLDHEIWVGIARYWYNKAVDKNPDVGRIQHHLGVLARPDIVQQLFYYTKSLVSVRPFPRTRVSILRFFSPLLQGPRGTSYPHVTTAFVSAHGYLFTQATAVHFIQSADEFLSSLDKHIPRVGVSFRVQGVYLASSNIAAMLEYSNTDALLCAEFHQVAAQQSQPCEALSPEERDPIADAHEAMADFLALGAQKGSSQLAYGSCLAFETFSVLLEYIGNMNLFPALHVSLAFLWCLSSSATSMKSVEAVVPWSRIVIFLNTIIQQSFLQRMVQGWSITLDDMDFNLIEGAEFPFSDETRWIPEDFLIRGQIWSQNYYPRSFFEKCPTDEDGRNVERESLSISRIYRCLWLGVRLAKFNRWIVYDSVSREFTATPFARELETALKLETVSELEKTVETKPDSALYLLRHRFRLPGLQDDPEIPKASDERKGAQYSGHTSVIGNPAPFWRDTTYFHTLNLSNEPLGVHHPAFHIMGLPKGGKMRPGIRSSANAASAASFSKGDLPLLPKRKVIIVAYMDARLGVPARALGLEEGDAHVTRNAGGRVTDALRTIIISQQLLGTRETVVVYHLC</sequence>
<dbReference type="GO" id="GO:0070034">
    <property type="term" value="F:telomerase RNA binding"/>
    <property type="evidence" value="ECO:0007669"/>
    <property type="project" value="TreeGrafter"/>
</dbReference>
<evidence type="ECO:0000313" key="3">
    <source>
        <dbReference type="Proteomes" id="UP000541154"/>
    </source>
</evidence>
<organism evidence="2 3">
    <name type="scientific">Petromyces alliaceus</name>
    <name type="common">Aspergillus alliaceus</name>
    <dbReference type="NCBI Taxonomy" id="209559"/>
    <lineage>
        <taxon>Eukaryota</taxon>
        <taxon>Fungi</taxon>
        <taxon>Dikarya</taxon>
        <taxon>Ascomycota</taxon>
        <taxon>Pezizomycotina</taxon>
        <taxon>Eurotiomycetes</taxon>
        <taxon>Eurotiomycetidae</taxon>
        <taxon>Eurotiales</taxon>
        <taxon>Aspergillaceae</taxon>
        <taxon>Aspergillus</taxon>
        <taxon>Aspergillus subgen. Circumdati</taxon>
    </lineage>
</organism>
<dbReference type="PANTHER" id="PTHR15696:SF0">
    <property type="entry name" value="TELOMERASE-BINDING PROTEIN EST1A"/>
    <property type="match status" value="1"/>
</dbReference>
<dbReference type="GO" id="GO:0005697">
    <property type="term" value="C:telomerase holoenzyme complex"/>
    <property type="evidence" value="ECO:0007669"/>
    <property type="project" value="TreeGrafter"/>
</dbReference>
<name>A0A8H6A8A9_PETAA</name>
<comment type="caution">
    <text evidence="2">The sequence shown here is derived from an EMBL/GenBank/DDBJ whole genome shotgun (WGS) entry which is preliminary data.</text>
</comment>
<dbReference type="InterPro" id="IPR045153">
    <property type="entry name" value="Est1/Ebs1-like"/>
</dbReference>
<dbReference type="InterPro" id="IPR036874">
    <property type="entry name" value="Carbonic_anhydrase_sf"/>
</dbReference>
<feature type="compositionally biased region" description="Polar residues" evidence="1">
    <location>
        <begin position="51"/>
        <end position="67"/>
    </location>
</feature>
<dbReference type="GO" id="GO:0004089">
    <property type="term" value="F:carbonate dehydratase activity"/>
    <property type="evidence" value="ECO:0007669"/>
    <property type="project" value="InterPro"/>
</dbReference>
<evidence type="ECO:0008006" key="4">
    <source>
        <dbReference type="Google" id="ProtNLM"/>
    </source>
</evidence>
<dbReference type="FunFam" id="1.25.40.10:FF:000202">
    <property type="entry name" value="Unplaced genomic scaffold supercont1.7, whole genome shotgun sequence"/>
    <property type="match status" value="1"/>
</dbReference>
<evidence type="ECO:0000313" key="2">
    <source>
        <dbReference type="EMBL" id="KAF5863587.1"/>
    </source>
</evidence>
<dbReference type="GO" id="GO:0042162">
    <property type="term" value="F:telomeric DNA binding"/>
    <property type="evidence" value="ECO:0007669"/>
    <property type="project" value="TreeGrafter"/>
</dbReference>
<dbReference type="Proteomes" id="UP000541154">
    <property type="component" value="Unassembled WGS sequence"/>
</dbReference>
<keyword evidence="3" id="KW-1185">Reference proteome</keyword>
<feature type="compositionally biased region" description="Polar residues" evidence="1">
    <location>
        <begin position="165"/>
        <end position="188"/>
    </location>
</feature>
<dbReference type="SUPFAM" id="SSF48452">
    <property type="entry name" value="TPR-like"/>
    <property type="match status" value="1"/>
</dbReference>